<feature type="domain" description="Enoyl reductase (ER)" evidence="1">
    <location>
        <begin position="14"/>
        <end position="325"/>
    </location>
</feature>
<dbReference type="Gene3D" id="3.90.180.10">
    <property type="entry name" value="Medium-chain alcohol dehydrogenases, catalytic domain"/>
    <property type="match status" value="1"/>
</dbReference>
<dbReference type="PANTHER" id="PTHR43677:SF4">
    <property type="entry name" value="QUINONE OXIDOREDUCTASE-LIKE PROTEIN 2"/>
    <property type="match status" value="1"/>
</dbReference>
<dbReference type="InterPro" id="IPR013154">
    <property type="entry name" value="ADH-like_N"/>
</dbReference>
<dbReference type="AlphaFoldDB" id="A0A399E5C2"/>
<dbReference type="CDD" id="cd08241">
    <property type="entry name" value="QOR1"/>
    <property type="match status" value="1"/>
</dbReference>
<evidence type="ECO:0000259" key="1">
    <source>
        <dbReference type="SMART" id="SM00829"/>
    </source>
</evidence>
<dbReference type="GO" id="GO:0004315">
    <property type="term" value="F:3-oxoacyl-[acyl-carrier-protein] synthase activity"/>
    <property type="evidence" value="ECO:0007669"/>
    <property type="project" value="UniProtKB-EC"/>
</dbReference>
<reference evidence="2 3" key="1">
    <citation type="submission" date="2018-08" db="EMBL/GenBank/DDBJ databases">
        <title>Meiothermus cateniformans JCM 15151 genome sequencing project.</title>
        <authorList>
            <person name="Da Costa M.S."/>
            <person name="Albuquerque L."/>
            <person name="Raposo P."/>
            <person name="Froufe H.J.C."/>
            <person name="Barroso C.S."/>
            <person name="Egas C."/>
        </authorList>
    </citation>
    <scope>NUCLEOTIDE SEQUENCE [LARGE SCALE GENOMIC DNA]</scope>
    <source>
        <strain evidence="2 3">JCM 15151</strain>
    </source>
</reference>
<dbReference type="EC" id="2.3.1.41" evidence="2"/>
<name>A0A399E5C2_9DEIN</name>
<keyword evidence="2" id="KW-0012">Acyltransferase</keyword>
<proteinExistence type="predicted"/>
<dbReference type="InterPro" id="IPR013149">
    <property type="entry name" value="ADH-like_C"/>
</dbReference>
<keyword evidence="2" id="KW-0808">Transferase</keyword>
<dbReference type="InterPro" id="IPR051397">
    <property type="entry name" value="Zn-ADH-like_protein"/>
</dbReference>
<sequence length="327" mass="34675">MLYNMKAIQVQRAGGPEVLELTDLPKPSPGPGQVLIRVEAAGLNFADILYVAGEYLVRTRYPTVPGMEFAGFIEALGEGVEGLQPGARVAALGGSGAFAEYAVVPARSVLPLPPQMSAAEAAAFPVSYFTAYFALRTQARAQPGEWVLIQAAAGALGTASIQIAKQMGLRVIALASSEEKLALCRRLGADVTLLNTQDSLLEAVRNATEGHGVDVLMEVVGGAGFAQSLRMLAYRGRLLVIGSASREMAQMHPVGLMKGNQSVIGVWLTPFLSDPAEMQAAVDFLLPLVASGQIRPVVGERFKLEEAAEAFRFVLSRKNTGKVILEP</sequence>
<dbReference type="InterPro" id="IPR020843">
    <property type="entry name" value="ER"/>
</dbReference>
<dbReference type="InterPro" id="IPR011032">
    <property type="entry name" value="GroES-like_sf"/>
</dbReference>
<dbReference type="Proteomes" id="UP000266089">
    <property type="component" value="Unassembled WGS sequence"/>
</dbReference>
<dbReference type="Pfam" id="PF08240">
    <property type="entry name" value="ADH_N"/>
    <property type="match status" value="1"/>
</dbReference>
<dbReference type="OrthoDB" id="9787435at2"/>
<evidence type="ECO:0000313" key="2">
    <source>
        <dbReference type="EMBL" id="RIH78703.1"/>
    </source>
</evidence>
<dbReference type="PANTHER" id="PTHR43677">
    <property type="entry name" value="SHORT-CHAIN DEHYDROGENASE/REDUCTASE"/>
    <property type="match status" value="1"/>
</dbReference>
<dbReference type="SMART" id="SM00829">
    <property type="entry name" value="PKS_ER"/>
    <property type="match status" value="1"/>
</dbReference>
<dbReference type="SUPFAM" id="SSF50129">
    <property type="entry name" value="GroES-like"/>
    <property type="match status" value="1"/>
</dbReference>
<organism evidence="2 3">
    <name type="scientific">Meiothermus taiwanensis</name>
    <dbReference type="NCBI Taxonomy" id="172827"/>
    <lineage>
        <taxon>Bacteria</taxon>
        <taxon>Thermotogati</taxon>
        <taxon>Deinococcota</taxon>
        <taxon>Deinococci</taxon>
        <taxon>Thermales</taxon>
        <taxon>Thermaceae</taxon>
        <taxon>Meiothermus</taxon>
    </lineage>
</organism>
<comment type="caution">
    <text evidence="2">The sequence shown here is derived from an EMBL/GenBank/DDBJ whole genome shotgun (WGS) entry which is preliminary data.</text>
</comment>
<accession>A0A399E5C2</accession>
<dbReference type="EMBL" id="QWKX01000012">
    <property type="protein sequence ID" value="RIH78703.1"/>
    <property type="molecule type" value="Genomic_DNA"/>
</dbReference>
<dbReference type="GO" id="GO:0016491">
    <property type="term" value="F:oxidoreductase activity"/>
    <property type="evidence" value="ECO:0007669"/>
    <property type="project" value="InterPro"/>
</dbReference>
<dbReference type="Gene3D" id="3.40.50.720">
    <property type="entry name" value="NAD(P)-binding Rossmann-like Domain"/>
    <property type="match status" value="1"/>
</dbReference>
<dbReference type="Pfam" id="PF00107">
    <property type="entry name" value="ADH_zinc_N"/>
    <property type="match status" value="1"/>
</dbReference>
<dbReference type="InterPro" id="IPR036291">
    <property type="entry name" value="NAD(P)-bd_dom_sf"/>
</dbReference>
<evidence type="ECO:0000313" key="3">
    <source>
        <dbReference type="Proteomes" id="UP000266089"/>
    </source>
</evidence>
<dbReference type="SUPFAM" id="SSF51735">
    <property type="entry name" value="NAD(P)-binding Rossmann-fold domains"/>
    <property type="match status" value="1"/>
</dbReference>
<protein>
    <submittedName>
        <fullName evidence="2">Phthiocerol/phenolphthiocerol synthesis polyketide synthase type I PpsC</fullName>
        <ecNumber evidence="2">2.3.1.41</ecNumber>
    </submittedName>
</protein>
<gene>
    <name evidence="2" type="primary">ppsC</name>
    <name evidence="2" type="ORF">Mcate_00722</name>
</gene>